<gene>
    <name evidence="4" type="ORF">CRM22_001012</name>
</gene>
<reference evidence="4 5" key="1">
    <citation type="journal article" date="2019" name="BMC Genomics">
        <title>New insights from Opisthorchis felineus genome: update on genomics of the epidemiologically important liver flukes.</title>
        <authorList>
            <person name="Ershov N.I."/>
            <person name="Mordvinov V.A."/>
            <person name="Prokhortchouk E.B."/>
            <person name="Pakharukova M.Y."/>
            <person name="Gunbin K.V."/>
            <person name="Ustyantsev K."/>
            <person name="Genaev M.A."/>
            <person name="Blinov A.G."/>
            <person name="Mazur A."/>
            <person name="Boulygina E."/>
            <person name="Tsygankova S."/>
            <person name="Khrameeva E."/>
            <person name="Chekanov N."/>
            <person name="Fan G."/>
            <person name="Xiao A."/>
            <person name="Zhang H."/>
            <person name="Xu X."/>
            <person name="Yang H."/>
            <person name="Solovyev V."/>
            <person name="Lee S.M."/>
            <person name="Liu X."/>
            <person name="Afonnikov D.A."/>
            <person name="Skryabin K.G."/>
        </authorList>
    </citation>
    <scope>NUCLEOTIDE SEQUENCE [LARGE SCALE GENOMIC DNA]</scope>
    <source>
        <strain evidence="4">AK-0245</strain>
        <tissue evidence="4">Whole organism</tissue>
    </source>
</reference>
<dbReference type="EMBL" id="SJOL01001962">
    <property type="protein sequence ID" value="TGZ74269.1"/>
    <property type="molecule type" value="Genomic_DNA"/>
</dbReference>
<dbReference type="STRING" id="147828.A0A4S2MGP8"/>
<feature type="compositionally biased region" description="Basic and acidic residues" evidence="2">
    <location>
        <begin position="993"/>
        <end position="1004"/>
    </location>
</feature>
<dbReference type="SUPFAM" id="SSF103657">
    <property type="entry name" value="BAR/IMD domain-like"/>
    <property type="match status" value="1"/>
</dbReference>
<dbReference type="InterPro" id="IPR008936">
    <property type="entry name" value="Rho_GTPase_activation_prot"/>
</dbReference>
<proteinExistence type="predicted"/>
<dbReference type="InterPro" id="IPR051025">
    <property type="entry name" value="RhoGAP"/>
</dbReference>
<dbReference type="InterPro" id="IPR000198">
    <property type="entry name" value="RhoGAP_dom"/>
</dbReference>
<dbReference type="Pfam" id="PF00620">
    <property type="entry name" value="RhoGAP"/>
    <property type="match status" value="1"/>
</dbReference>
<evidence type="ECO:0000313" key="5">
    <source>
        <dbReference type="Proteomes" id="UP000308267"/>
    </source>
</evidence>
<feature type="compositionally biased region" description="Polar residues" evidence="2">
    <location>
        <begin position="513"/>
        <end position="535"/>
    </location>
</feature>
<dbReference type="Gene3D" id="1.10.555.10">
    <property type="entry name" value="Rho GTPase activation protein"/>
    <property type="match status" value="1"/>
</dbReference>
<dbReference type="SMART" id="SM00324">
    <property type="entry name" value="RhoGAP"/>
    <property type="match status" value="1"/>
</dbReference>
<dbReference type="SUPFAM" id="SSF48350">
    <property type="entry name" value="GTPase activation domain, GAP"/>
    <property type="match status" value="1"/>
</dbReference>
<keyword evidence="1" id="KW-0343">GTPase activation</keyword>
<keyword evidence="5" id="KW-1185">Reference proteome</keyword>
<feature type="compositionally biased region" description="Low complexity" evidence="2">
    <location>
        <begin position="897"/>
        <end position="909"/>
    </location>
</feature>
<feature type="compositionally biased region" description="Low complexity" evidence="2">
    <location>
        <begin position="229"/>
        <end position="264"/>
    </location>
</feature>
<dbReference type="GO" id="GO:0051056">
    <property type="term" value="P:regulation of small GTPase mediated signal transduction"/>
    <property type="evidence" value="ECO:0007669"/>
    <property type="project" value="UniProtKB-ARBA"/>
</dbReference>
<dbReference type="PANTHER" id="PTHR15228:SF25">
    <property type="entry name" value="F-BAR DOMAIN-CONTAINING PROTEIN"/>
    <property type="match status" value="1"/>
</dbReference>
<dbReference type="PANTHER" id="PTHR15228">
    <property type="entry name" value="SPERMATHECAL PHYSIOLOGY VARIANT"/>
    <property type="match status" value="1"/>
</dbReference>
<feature type="region of interest" description="Disordered" evidence="2">
    <location>
        <begin position="229"/>
        <end position="297"/>
    </location>
</feature>
<feature type="compositionally biased region" description="Polar residues" evidence="2">
    <location>
        <begin position="910"/>
        <end position="922"/>
    </location>
</feature>
<evidence type="ECO:0000259" key="3">
    <source>
        <dbReference type="PROSITE" id="PS50238"/>
    </source>
</evidence>
<dbReference type="GO" id="GO:0005096">
    <property type="term" value="F:GTPase activator activity"/>
    <property type="evidence" value="ECO:0007669"/>
    <property type="project" value="UniProtKB-KW"/>
</dbReference>
<feature type="region of interest" description="Disordered" evidence="2">
    <location>
        <begin position="891"/>
        <end position="922"/>
    </location>
</feature>
<dbReference type="AlphaFoldDB" id="A0A4S2MGP8"/>
<dbReference type="Proteomes" id="UP000308267">
    <property type="component" value="Unassembled WGS sequence"/>
</dbReference>
<evidence type="ECO:0000313" key="4">
    <source>
        <dbReference type="EMBL" id="TGZ74269.1"/>
    </source>
</evidence>
<feature type="region of interest" description="Disordered" evidence="2">
    <location>
        <begin position="958"/>
        <end position="1022"/>
    </location>
</feature>
<evidence type="ECO:0000256" key="2">
    <source>
        <dbReference type="SAM" id="MobiDB-lite"/>
    </source>
</evidence>
<comment type="caution">
    <text evidence="4">The sequence shown here is derived from an EMBL/GenBank/DDBJ whole genome shotgun (WGS) entry which is preliminary data.</text>
</comment>
<feature type="compositionally biased region" description="Low complexity" evidence="2">
    <location>
        <begin position="965"/>
        <end position="979"/>
    </location>
</feature>
<sequence length="1022" mass="110557">METETEKSRSTVLNRVPTGLSASSSGTCAAPNPLGDSVTQEKANAPKEFAIEFGHGVSEEDKALSRRHRHPVEFAFDYSKLWCKSCKDIVLGLEKRAYAENEAVRSIAKQFLALEASVSAVNGAPMKQETIRLAHMMVEHSKEVELHNTKRCRELLEVLTRQRTNFERTRKYLKDKWKTDFKRLVDAENSLFKTKAAYYQRCQTGVKLREELAAAQIMYDEINTLSATSAAPTSNTSAAQNTTGVASSNPASSSNSNTQTAGSAPNLAPESEVPITADVSSTSGAGGSTSTQLAKQRAKVERLEKQLSDNDKKEIELMYAYREAVDVANNRLYDLEKSKMEILCDTRLTILKSDEVVKDSLAELFNHLYTTRIAMVKQYETIAAAFQEYVPCSDYRALVAEQIQKGVDSYPEKYQFAGFHEATASGLKLESTSGRLGGRISASSREASDGDPLSGIHSDSDSETEQPTDSSMPPGSKPTGIVSTGSNVLSSIVEFGSSLFRPDSKKSIRGKRSQPSAPTSQAGTVPGSATTESLDNLTNQTNNLEKEYNAACIPLARCIAAIEKQPGGLETHGIYRIPASKAKVASLLEVIQTSHPSTAGQLADDIAVLSQENPLTLAGLIKTRLIALPEPLLTYNLYPNFVELGKVFDTADEKGVKELVKRLQLLITHLTPGNRRLAGLLFHHLNRVAASQAENQMSSANLGTMFAPTVLRQRPKFQVANMMEFVDNRGQTRVVEVLIDRVTDIFGPAAEYDPRKIILALANPEESYNDDGRTGPFVIGKTDALQKPIGLHSQGIRTQSTNPSSGEQLRVSMQGTTGQPNLMRSATISAASPGRSSALIGNPLPLYTPYRGTAAPTQFVAKEHEVAKFNDSETNASKAVVASEVTEIETPYPTGHTSVVPSSTQSVSTENATEPTMSPSNSVVRNLKKLVPQPSTTSKRTFGVSSIQLNLATTFGKHTGGEKTTSASTSGAPSSLSGLVIGRRRAGTTKTSDTADRSDNKGQTDLDDYTYIDTDSPDITSP</sequence>
<organism evidence="4 5">
    <name type="scientific">Opisthorchis felineus</name>
    <dbReference type="NCBI Taxonomy" id="147828"/>
    <lineage>
        <taxon>Eukaryota</taxon>
        <taxon>Metazoa</taxon>
        <taxon>Spiralia</taxon>
        <taxon>Lophotrochozoa</taxon>
        <taxon>Platyhelminthes</taxon>
        <taxon>Trematoda</taxon>
        <taxon>Digenea</taxon>
        <taxon>Opisthorchiida</taxon>
        <taxon>Opisthorchiata</taxon>
        <taxon>Opisthorchiidae</taxon>
        <taxon>Opisthorchis</taxon>
    </lineage>
</organism>
<dbReference type="InterPro" id="IPR027267">
    <property type="entry name" value="AH/BAR_dom_sf"/>
</dbReference>
<feature type="compositionally biased region" description="Low complexity" evidence="2">
    <location>
        <begin position="280"/>
        <end position="291"/>
    </location>
</feature>
<feature type="domain" description="Rho-GAP" evidence="3">
    <location>
        <begin position="532"/>
        <end position="746"/>
    </location>
</feature>
<dbReference type="Gene3D" id="1.20.1270.60">
    <property type="entry name" value="Arfaptin homology (AH) domain/BAR domain"/>
    <property type="match status" value="1"/>
</dbReference>
<feature type="region of interest" description="Disordered" evidence="2">
    <location>
        <begin position="1"/>
        <end position="39"/>
    </location>
</feature>
<dbReference type="GO" id="GO:0007165">
    <property type="term" value="P:signal transduction"/>
    <property type="evidence" value="ECO:0007669"/>
    <property type="project" value="InterPro"/>
</dbReference>
<evidence type="ECO:0000256" key="1">
    <source>
        <dbReference type="ARBA" id="ARBA00022468"/>
    </source>
</evidence>
<dbReference type="OrthoDB" id="79452at2759"/>
<dbReference type="PROSITE" id="PS50238">
    <property type="entry name" value="RHOGAP"/>
    <property type="match status" value="1"/>
</dbReference>
<protein>
    <recommendedName>
        <fullName evidence="3">Rho-GAP domain-containing protein</fullName>
    </recommendedName>
</protein>
<feature type="region of interest" description="Disordered" evidence="2">
    <location>
        <begin position="503"/>
        <end position="535"/>
    </location>
</feature>
<name>A0A4S2MGP8_OPIFE</name>
<accession>A0A4S2MGP8</accession>
<feature type="region of interest" description="Disordered" evidence="2">
    <location>
        <begin position="437"/>
        <end position="483"/>
    </location>
</feature>
<dbReference type="CDD" id="cd00159">
    <property type="entry name" value="RhoGAP"/>
    <property type="match status" value="1"/>
</dbReference>